<feature type="transmembrane region" description="Helical" evidence="2">
    <location>
        <begin position="161"/>
        <end position="179"/>
    </location>
</feature>
<keyword evidence="2" id="KW-0472">Membrane</keyword>
<keyword evidence="5" id="KW-1185">Reference proteome</keyword>
<keyword evidence="2" id="KW-1133">Transmembrane helix</keyword>
<dbReference type="EMBL" id="JAJEPU010000027">
    <property type="protein sequence ID" value="MCC2165159.1"/>
    <property type="molecule type" value="Genomic_DNA"/>
</dbReference>
<dbReference type="RefSeq" id="WP_308451545.1">
    <property type="nucleotide sequence ID" value="NZ_JAJEPU010000027.1"/>
</dbReference>
<dbReference type="GO" id="GO:0016747">
    <property type="term" value="F:acyltransferase activity, transferring groups other than amino-acyl groups"/>
    <property type="evidence" value="ECO:0007669"/>
    <property type="project" value="InterPro"/>
</dbReference>
<keyword evidence="4" id="KW-0808">Transferase</keyword>
<proteinExistence type="predicted"/>
<feature type="domain" description="Acyltransferase 3" evidence="3">
    <location>
        <begin position="151"/>
        <end position="408"/>
    </location>
</feature>
<feature type="transmembrane region" description="Helical" evidence="2">
    <location>
        <begin position="331"/>
        <end position="350"/>
    </location>
</feature>
<name>A0AAE3ASI3_9FIRM</name>
<dbReference type="Pfam" id="PF01757">
    <property type="entry name" value="Acyl_transf_3"/>
    <property type="match status" value="1"/>
</dbReference>
<feature type="transmembrane region" description="Helical" evidence="2">
    <location>
        <begin position="276"/>
        <end position="295"/>
    </location>
</feature>
<reference evidence="4" key="1">
    <citation type="submission" date="2021-10" db="EMBL/GenBank/DDBJ databases">
        <title>Anaerobic single-cell dispensing facilitates the cultivation of human gut bacteria.</title>
        <authorList>
            <person name="Afrizal A."/>
        </authorList>
    </citation>
    <scope>NUCLEOTIDE SEQUENCE</scope>
    <source>
        <strain evidence="4">CLA-AA-H274</strain>
    </source>
</reference>
<feature type="transmembrane region" description="Helical" evidence="2">
    <location>
        <begin position="302"/>
        <end position="319"/>
    </location>
</feature>
<gene>
    <name evidence="4" type="ORF">LKD32_09775</name>
</gene>
<protein>
    <submittedName>
        <fullName evidence="4">Acyltransferase</fullName>
    </submittedName>
</protein>
<evidence type="ECO:0000313" key="4">
    <source>
        <dbReference type="EMBL" id="MCC2165159.1"/>
    </source>
</evidence>
<comment type="caution">
    <text evidence="4">The sequence shown here is derived from an EMBL/GenBank/DDBJ whole genome shotgun (WGS) entry which is preliminary data.</text>
</comment>
<sequence>MEQKKQYYGVDVVKFILALLVAGRHMIQVFYAQESLWRLTVGSWLSNLAVPFFFTVAGFLLFRKICGTERTAGERSGKKKETEIGNGRDRNEIESGSGNEESRRGRSRRKQQRRVSSSSAQRELANRTSDPSKTGKSGVSGSSRSRSDSVKKGGWRQVYKYCWRILKLYVLWCVIYWPIDIYNWYHGTATIKESVIFYIRSFFFSSTIAQLWYLPALITACLIVWCVSLGARYVTPALIVTGALFLAGCLGDNWYFTAMLPQKIQNLIDLYGQHCMTMRNGIFYGSFYVCLGLVFAKKKRNLPFFVSFALAVFFCWVMKKEVTHCGNINIVISAAPTAFFLTESALSLRLPDWKLFTRLRAMSEWVYLSHFYFFYFFSWTAKINPLPLTEKNIMLCIFIPMLIFAWGMACLGERRIWVRKLI</sequence>
<feature type="transmembrane region" description="Helical" evidence="2">
    <location>
        <begin position="44"/>
        <end position="62"/>
    </location>
</feature>
<evidence type="ECO:0000259" key="3">
    <source>
        <dbReference type="Pfam" id="PF01757"/>
    </source>
</evidence>
<feature type="region of interest" description="Disordered" evidence="1">
    <location>
        <begin position="72"/>
        <end position="150"/>
    </location>
</feature>
<feature type="transmembrane region" description="Helical" evidence="2">
    <location>
        <begin position="362"/>
        <end position="380"/>
    </location>
</feature>
<dbReference type="InterPro" id="IPR002656">
    <property type="entry name" value="Acyl_transf_3_dom"/>
</dbReference>
<accession>A0AAE3ASI3</accession>
<feature type="compositionally biased region" description="Low complexity" evidence="1">
    <location>
        <begin position="132"/>
        <end position="144"/>
    </location>
</feature>
<dbReference type="Proteomes" id="UP001198962">
    <property type="component" value="Unassembled WGS sequence"/>
</dbReference>
<keyword evidence="4" id="KW-0012">Acyltransferase</keyword>
<feature type="transmembrane region" description="Helical" evidence="2">
    <location>
        <begin position="237"/>
        <end position="256"/>
    </location>
</feature>
<evidence type="ECO:0000256" key="2">
    <source>
        <dbReference type="SAM" id="Phobius"/>
    </source>
</evidence>
<keyword evidence="2" id="KW-0812">Transmembrane</keyword>
<dbReference type="AlphaFoldDB" id="A0AAE3ASI3"/>
<evidence type="ECO:0000256" key="1">
    <source>
        <dbReference type="SAM" id="MobiDB-lite"/>
    </source>
</evidence>
<feature type="transmembrane region" description="Helical" evidence="2">
    <location>
        <begin position="12"/>
        <end position="32"/>
    </location>
</feature>
<feature type="transmembrane region" description="Helical" evidence="2">
    <location>
        <begin position="392"/>
        <end position="412"/>
    </location>
</feature>
<organism evidence="4 5">
    <name type="scientific">Brotaphodocola catenula</name>
    <dbReference type="NCBI Taxonomy" id="2885361"/>
    <lineage>
        <taxon>Bacteria</taxon>
        <taxon>Bacillati</taxon>
        <taxon>Bacillota</taxon>
        <taxon>Clostridia</taxon>
        <taxon>Lachnospirales</taxon>
        <taxon>Lachnospiraceae</taxon>
        <taxon>Brotaphodocola</taxon>
    </lineage>
</organism>
<evidence type="ECO:0000313" key="5">
    <source>
        <dbReference type="Proteomes" id="UP001198962"/>
    </source>
</evidence>
<feature type="compositionally biased region" description="Basic and acidic residues" evidence="1">
    <location>
        <begin position="72"/>
        <end position="93"/>
    </location>
</feature>
<feature type="transmembrane region" description="Helical" evidence="2">
    <location>
        <begin position="211"/>
        <end position="230"/>
    </location>
</feature>